<dbReference type="HOGENOM" id="CLU_1219474_0_0_1"/>
<proteinExistence type="predicted"/>
<dbReference type="InterPro" id="IPR055222">
    <property type="entry name" value="PRISE-like_Rossmann-fold"/>
</dbReference>
<dbReference type="InterPro" id="IPR036291">
    <property type="entry name" value="NAD(P)-bd_dom_sf"/>
</dbReference>
<dbReference type="SUPFAM" id="SSF51735">
    <property type="entry name" value="NAD(P)-binding Rossmann-fold domains"/>
    <property type="match status" value="1"/>
</dbReference>
<dbReference type="Pfam" id="PF22917">
    <property type="entry name" value="PRISE"/>
    <property type="match status" value="1"/>
</dbReference>
<dbReference type="OrthoDB" id="1731983at2759"/>
<organism evidence="2 3">
    <name type="scientific">Rhinocladiella mackenziei CBS 650.93</name>
    <dbReference type="NCBI Taxonomy" id="1442369"/>
    <lineage>
        <taxon>Eukaryota</taxon>
        <taxon>Fungi</taxon>
        <taxon>Dikarya</taxon>
        <taxon>Ascomycota</taxon>
        <taxon>Pezizomycotina</taxon>
        <taxon>Eurotiomycetes</taxon>
        <taxon>Chaetothyriomycetidae</taxon>
        <taxon>Chaetothyriales</taxon>
        <taxon>Herpotrichiellaceae</taxon>
        <taxon>Rhinocladiella</taxon>
    </lineage>
</organism>
<dbReference type="STRING" id="1442369.A0A0D2IGJ4"/>
<keyword evidence="3" id="KW-1185">Reference proteome</keyword>
<evidence type="ECO:0000313" key="2">
    <source>
        <dbReference type="EMBL" id="KIX04889.1"/>
    </source>
</evidence>
<evidence type="ECO:0000313" key="3">
    <source>
        <dbReference type="Proteomes" id="UP000053617"/>
    </source>
</evidence>
<dbReference type="AlphaFoldDB" id="A0A0D2IGJ4"/>
<dbReference type="Proteomes" id="UP000053617">
    <property type="component" value="Unassembled WGS sequence"/>
</dbReference>
<protein>
    <recommendedName>
        <fullName evidence="1">PRISE-like Rossmann-fold domain-containing protein</fullName>
    </recommendedName>
</protein>
<dbReference type="EMBL" id="KN847478">
    <property type="protein sequence ID" value="KIX04889.1"/>
    <property type="molecule type" value="Genomic_DNA"/>
</dbReference>
<dbReference type="GeneID" id="25293831"/>
<dbReference type="PANTHER" id="PTHR32487">
    <property type="entry name" value="3-OXO-DELTA(4,5)-STEROID 5-BETA-REDUCTASE"/>
    <property type="match status" value="1"/>
</dbReference>
<dbReference type="Gene3D" id="3.40.50.720">
    <property type="entry name" value="NAD(P)-binding Rossmann-like Domain"/>
    <property type="match status" value="1"/>
</dbReference>
<gene>
    <name evidence="2" type="ORF">Z518_05760</name>
</gene>
<dbReference type="PANTHER" id="PTHR32487:SF8">
    <property type="entry name" value="NAD-DEPENDENT EPIMERASE_DEHYDRATASE DOMAIN-CONTAINING PROTEIN"/>
    <property type="match status" value="1"/>
</dbReference>
<reference evidence="2 3" key="1">
    <citation type="submission" date="2015-01" db="EMBL/GenBank/DDBJ databases">
        <title>The Genome Sequence of Rhinocladiella mackenzie CBS 650.93.</title>
        <authorList>
            <consortium name="The Broad Institute Genomics Platform"/>
            <person name="Cuomo C."/>
            <person name="de Hoog S."/>
            <person name="Gorbushina A."/>
            <person name="Stielow B."/>
            <person name="Teixiera M."/>
            <person name="Abouelleil A."/>
            <person name="Chapman S.B."/>
            <person name="Priest M."/>
            <person name="Young S.K."/>
            <person name="Wortman J."/>
            <person name="Nusbaum C."/>
            <person name="Birren B."/>
        </authorList>
    </citation>
    <scope>NUCLEOTIDE SEQUENCE [LARGE SCALE GENOMIC DNA]</scope>
    <source>
        <strain evidence="2 3">CBS 650.93</strain>
    </source>
</reference>
<dbReference type="RefSeq" id="XP_013272025.1">
    <property type="nucleotide sequence ID" value="XM_013416571.1"/>
</dbReference>
<sequence length="219" mass="23329">MSTKPHALVFGASGISGWALLKEALGCPAPTTFEYVTAVTNRPLITSNTQCVVGLTGSVDSIVSALNTIETVSPVFLFVYLDPGKDNKDLKKANTGPIRTAVEATQNAASNVKSSILQLGGKAYGLECPNAVEVIPPPNESYPRVSNPIADDIFYYSQYDVLETLSKGSSWTFTGIRSGNECHQACIVKSIAMEQGFLIPVLSTGIAMSTSTYSKILRL</sequence>
<name>A0A0D2IGJ4_9EURO</name>
<evidence type="ECO:0000259" key="1">
    <source>
        <dbReference type="Pfam" id="PF22917"/>
    </source>
</evidence>
<accession>A0A0D2IGJ4</accession>
<dbReference type="VEuPathDB" id="FungiDB:Z518_05760"/>
<feature type="domain" description="PRISE-like Rossmann-fold" evidence="1">
    <location>
        <begin position="7"/>
        <end position="177"/>
    </location>
</feature>